<evidence type="ECO:0000256" key="6">
    <source>
        <dbReference type="ARBA" id="ARBA00022679"/>
    </source>
</evidence>
<dbReference type="InterPro" id="IPR013751">
    <property type="entry name" value="ACP_syn_III_N"/>
</dbReference>
<comment type="subcellular location">
    <subcellularLocation>
        <location evidence="13">Cytoplasm</location>
    </subcellularLocation>
</comment>
<keyword evidence="11 13" id="KW-0012">Acyltransferase</keyword>
<comment type="caution">
    <text evidence="16">The sequence shown here is derived from an EMBL/GenBank/DDBJ whole genome shotgun (WGS) entry which is preliminary data.</text>
</comment>
<evidence type="ECO:0000256" key="8">
    <source>
        <dbReference type="ARBA" id="ARBA00023098"/>
    </source>
</evidence>
<evidence type="ECO:0000256" key="13">
    <source>
        <dbReference type="HAMAP-Rule" id="MF_01815"/>
    </source>
</evidence>
<dbReference type="HAMAP" id="MF_01815">
    <property type="entry name" value="FabH"/>
    <property type="match status" value="1"/>
</dbReference>
<evidence type="ECO:0000256" key="9">
    <source>
        <dbReference type="ARBA" id="ARBA00023160"/>
    </source>
</evidence>
<dbReference type="PANTHER" id="PTHR34069:SF2">
    <property type="entry name" value="BETA-KETOACYL-[ACYL-CARRIER-PROTEIN] SYNTHASE III"/>
    <property type="match status" value="1"/>
</dbReference>
<dbReference type="GO" id="GO:0006633">
    <property type="term" value="P:fatty acid biosynthetic process"/>
    <property type="evidence" value="ECO:0007669"/>
    <property type="project" value="UniProtKB-UniRule"/>
</dbReference>
<keyword evidence="7 13" id="KW-0276">Fatty acid metabolism</keyword>
<dbReference type="RefSeq" id="WP_121274754.1">
    <property type="nucleotide sequence ID" value="NZ_RBZV01000001.1"/>
</dbReference>
<dbReference type="Proteomes" id="UP000280434">
    <property type="component" value="Unassembled WGS sequence"/>
</dbReference>
<dbReference type="OrthoDB" id="9815506at2"/>
<keyword evidence="6 13" id="KW-0808">Transferase</keyword>
<dbReference type="PANTHER" id="PTHR34069">
    <property type="entry name" value="3-OXOACYL-[ACYL-CARRIER-PROTEIN] SYNTHASE 3"/>
    <property type="match status" value="1"/>
</dbReference>
<comment type="domain">
    <text evidence="13">The last Arg residue of the ACP-binding site is essential for the weak association between ACP/AcpP and FabH.</text>
</comment>
<dbReference type="CDD" id="cd00830">
    <property type="entry name" value="KAS_III"/>
    <property type="match status" value="1"/>
</dbReference>
<reference evidence="16 17" key="1">
    <citation type="submission" date="2018-10" db="EMBL/GenBank/DDBJ databases">
        <title>Paraburkholderia sp. 7MK8-2, isolated from soil.</title>
        <authorList>
            <person name="Gao Z.-H."/>
            <person name="Qiu L.-H."/>
        </authorList>
    </citation>
    <scope>NUCLEOTIDE SEQUENCE [LARGE SCALE GENOMIC DNA]</scope>
    <source>
        <strain evidence="16 17">7MK8-2</strain>
    </source>
</reference>
<organism evidence="16 17">
    <name type="scientific">Trinickia fusca</name>
    <dbReference type="NCBI Taxonomy" id="2419777"/>
    <lineage>
        <taxon>Bacteria</taxon>
        <taxon>Pseudomonadati</taxon>
        <taxon>Pseudomonadota</taxon>
        <taxon>Betaproteobacteria</taxon>
        <taxon>Burkholderiales</taxon>
        <taxon>Burkholderiaceae</taxon>
        <taxon>Trinickia</taxon>
    </lineage>
</organism>
<keyword evidence="8 13" id="KW-0443">Lipid metabolism</keyword>
<feature type="region of interest" description="ACP-binding" evidence="13">
    <location>
        <begin position="257"/>
        <end position="261"/>
    </location>
</feature>
<evidence type="ECO:0000259" key="15">
    <source>
        <dbReference type="Pfam" id="PF08545"/>
    </source>
</evidence>
<comment type="catalytic activity">
    <reaction evidence="12">
        <text>malonyl-[ACP] + acetyl-CoA + H(+) = 3-oxobutanoyl-[ACP] + CO2 + CoA</text>
        <dbReference type="Rhea" id="RHEA:12080"/>
        <dbReference type="Rhea" id="RHEA-COMP:9623"/>
        <dbReference type="Rhea" id="RHEA-COMP:9625"/>
        <dbReference type="ChEBI" id="CHEBI:15378"/>
        <dbReference type="ChEBI" id="CHEBI:16526"/>
        <dbReference type="ChEBI" id="CHEBI:57287"/>
        <dbReference type="ChEBI" id="CHEBI:57288"/>
        <dbReference type="ChEBI" id="CHEBI:78449"/>
        <dbReference type="ChEBI" id="CHEBI:78450"/>
        <dbReference type="EC" id="2.3.1.180"/>
    </reaction>
    <physiologicalReaction direction="left-to-right" evidence="12">
        <dbReference type="Rhea" id="RHEA:12081"/>
    </physiologicalReaction>
</comment>
<evidence type="ECO:0000256" key="1">
    <source>
        <dbReference type="ARBA" id="ARBA00005194"/>
    </source>
</evidence>
<dbReference type="GO" id="GO:0044550">
    <property type="term" value="P:secondary metabolite biosynthetic process"/>
    <property type="evidence" value="ECO:0007669"/>
    <property type="project" value="TreeGrafter"/>
</dbReference>
<dbReference type="Pfam" id="PF08541">
    <property type="entry name" value="ACP_syn_III_C"/>
    <property type="match status" value="1"/>
</dbReference>
<dbReference type="EMBL" id="RBZV01000001">
    <property type="protein sequence ID" value="RKP52042.1"/>
    <property type="molecule type" value="Genomic_DNA"/>
</dbReference>
<feature type="domain" description="Beta-ketoacyl-[acyl-carrier-protein] synthase III C-terminal" evidence="14">
    <location>
        <begin position="240"/>
        <end position="329"/>
    </location>
</feature>
<dbReference type="GO" id="GO:0005737">
    <property type="term" value="C:cytoplasm"/>
    <property type="evidence" value="ECO:0007669"/>
    <property type="project" value="UniProtKB-SubCell"/>
</dbReference>
<comment type="pathway">
    <text evidence="1 13">Lipid metabolism; fatty acid biosynthesis.</text>
</comment>
<dbReference type="EC" id="2.3.1.180" evidence="3 13"/>
<evidence type="ECO:0000256" key="3">
    <source>
        <dbReference type="ARBA" id="ARBA00012333"/>
    </source>
</evidence>
<gene>
    <name evidence="13" type="primary">fabH</name>
    <name evidence="16" type="ORF">D7S89_00320</name>
</gene>
<feature type="active site" evidence="13">
    <location>
        <position position="286"/>
    </location>
</feature>
<dbReference type="Gene3D" id="3.40.47.10">
    <property type="match status" value="1"/>
</dbReference>
<evidence type="ECO:0000256" key="12">
    <source>
        <dbReference type="ARBA" id="ARBA00051096"/>
    </source>
</evidence>
<evidence type="ECO:0000313" key="17">
    <source>
        <dbReference type="Proteomes" id="UP000280434"/>
    </source>
</evidence>
<dbReference type="SUPFAM" id="SSF53901">
    <property type="entry name" value="Thiolase-like"/>
    <property type="match status" value="1"/>
</dbReference>
<evidence type="ECO:0000313" key="16">
    <source>
        <dbReference type="EMBL" id="RKP52042.1"/>
    </source>
</evidence>
<evidence type="ECO:0000256" key="4">
    <source>
        <dbReference type="ARBA" id="ARBA00022490"/>
    </source>
</evidence>
<feature type="active site" evidence="13">
    <location>
        <position position="256"/>
    </location>
</feature>
<evidence type="ECO:0000256" key="11">
    <source>
        <dbReference type="ARBA" id="ARBA00023315"/>
    </source>
</evidence>
<keyword evidence="17" id="KW-1185">Reference proteome</keyword>
<comment type="function">
    <text evidence="13">Catalyzes the condensation reaction of fatty acid synthesis by the addition to an acyl acceptor of two carbons from malonyl-ACP. Catalyzes the first condensation reaction which initiates fatty acid synthesis and may therefore play a role in governing the total rate of fatty acid production. Possesses both acetoacetyl-ACP synthase and acetyl transacylase activities. Its substrate specificity determines the biosynthesis of branched-chain and/or straight-chain of fatty acids.</text>
</comment>
<dbReference type="AlphaFoldDB" id="A0A494XQF8"/>
<name>A0A494XQF8_9BURK</name>
<comment type="subunit">
    <text evidence="13">Homodimer.</text>
</comment>
<dbReference type="InterPro" id="IPR013747">
    <property type="entry name" value="ACP_syn_III_C"/>
</dbReference>
<keyword evidence="10 13" id="KW-0511">Multifunctional enzyme</keyword>
<dbReference type="GO" id="GO:0033818">
    <property type="term" value="F:beta-ketoacyl-acyl-carrier-protein synthase III activity"/>
    <property type="evidence" value="ECO:0007669"/>
    <property type="project" value="UniProtKB-UniRule"/>
</dbReference>
<dbReference type="InterPro" id="IPR004655">
    <property type="entry name" value="FabH"/>
</dbReference>
<comment type="similarity">
    <text evidence="2 13">Belongs to the thiolase-like superfamily. FabH family.</text>
</comment>
<evidence type="ECO:0000256" key="10">
    <source>
        <dbReference type="ARBA" id="ARBA00023268"/>
    </source>
</evidence>
<protein>
    <recommendedName>
        <fullName evidence="3 13">Beta-ketoacyl-[acyl-carrier-protein] synthase III</fullName>
        <shortName evidence="13">Beta-ketoacyl-ACP synthase III</shortName>
        <shortName evidence="13">KAS III</shortName>
        <ecNumber evidence="3 13">2.3.1.180</ecNumber>
    </recommendedName>
    <alternativeName>
        <fullName evidence="13">3-oxoacyl-[acyl-carrier-protein] synthase 3</fullName>
    </alternativeName>
    <alternativeName>
        <fullName evidence="13">3-oxoacyl-[acyl-carrier-protein] synthase III</fullName>
    </alternativeName>
</protein>
<dbReference type="GO" id="GO:0004315">
    <property type="term" value="F:3-oxoacyl-[acyl-carrier-protein] synthase activity"/>
    <property type="evidence" value="ECO:0007669"/>
    <property type="project" value="InterPro"/>
</dbReference>
<feature type="active site" evidence="13">
    <location>
        <position position="123"/>
    </location>
</feature>
<keyword evidence="5 13" id="KW-0444">Lipid biosynthesis</keyword>
<dbReference type="NCBIfam" id="NF006829">
    <property type="entry name" value="PRK09352.1"/>
    <property type="match status" value="1"/>
</dbReference>
<feature type="domain" description="Beta-ketoacyl-[acyl-carrier-protein] synthase III N-terminal" evidence="15">
    <location>
        <begin position="117"/>
        <end position="194"/>
    </location>
</feature>
<dbReference type="UniPathway" id="UPA00094"/>
<keyword evidence="4 13" id="KW-0963">Cytoplasm</keyword>
<sequence length="329" mass="34727">MVQSKVYSRVLGTGSYLPPGRVTNQQLTDRLAERGVETSDEWIVARTGIRARHFAEPDVATSDLALIASQRAIEAAGIDPQSIDLIVVATSTPDFVFPSTACLLQDKLGIKNNGAAFDIQAVCSGFAYAVATVDSLIRSGQHRTALVVGAETFSRILDFNDRTTCVLFGDGAGAIILSASEEPGVLASALHADGSHAGILCTPGHVNGGVVAGSAFLHMDGQAVFKLAVNVLEKVAIEALTKADLSPEQVDWLIPHQANIRIMSSTCRKLGLPQERMVVTVDEHGNTSAASIPLALDLAVRDGRIKRGQNVLLEGVGGGFTWGASVIRY</sequence>
<evidence type="ECO:0000256" key="2">
    <source>
        <dbReference type="ARBA" id="ARBA00008642"/>
    </source>
</evidence>
<evidence type="ECO:0000259" key="14">
    <source>
        <dbReference type="Pfam" id="PF08541"/>
    </source>
</evidence>
<dbReference type="Pfam" id="PF08545">
    <property type="entry name" value="ACP_syn_III"/>
    <property type="match status" value="1"/>
</dbReference>
<dbReference type="InterPro" id="IPR016039">
    <property type="entry name" value="Thiolase-like"/>
</dbReference>
<evidence type="ECO:0000256" key="5">
    <source>
        <dbReference type="ARBA" id="ARBA00022516"/>
    </source>
</evidence>
<dbReference type="NCBIfam" id="TIGR00747">
    <property type="entry name" value="fabH"/>
    <property type="match status" value="1"/>
</dbReference>
<keyword evidence="9 13" id="KW-0275">Fatty acid biosynthesis</keyword>
<accession>A0A494XQF8</accession>
<evidence type="ECO:0000256" key="7">
    <source>
        <dbReference type="ARBA" id="ARBA00022832"/>
    </source>
</evidence>
<proteinExistence type="inferred from homology"/>
<dbReference type="FunFam" id="3.40.47.10:FF:000004">
    <property type="entry name" value="3-oxoacyl-[acyl-carrier-protein] synthase 3"/>
    <property type="match status" value="1"/>
</dbReference>